<feature type="compositionally biased region" description="Basic residues" evidence="1">
    <location>
        <begin position="44"/>
        <end position="55"/>
    </location>
</feature>
<feature type="compositionally biased region" description="Polar residues" evidence="1">
    <location>
        <begin position="110"/>
        <end position="130"/>
    </location>
</feature>
<evidence type="ECO:0000313" key="3">
    <source>
        <dbReference type="Proteomes" id="UP000287033"/>
    </source>
</evidence>
<feature type="compositionally biased region" description="Pro residues" evidence="1">
    <location>
        <begin position="18"/>
        <end position="27"/>
    </location>
</feature>
<proteinExistence type="predicted"/>
<reference evidence="2 3" key="1">
    <citation type="journal article" date="2018" name="Nat. Ecol. Evol.">
        <title>Shark genomes provide insights into elasmobranch evolution and the origin of vertebrates.</title>
        <authorList>
            <person name="Hara Y"/>
            <person name="Yamaguchi K"/>
            <person name="Onimaru K"/>
            <person name="Kadota M"/>
            <person name="Koyanagi M"/>
            <person name="Keeley SD"/>
            <person name="Tatsumi K"/>
            <person name="Tanaka K"/>
            <person name="Motone F"/>
            <person name="Kageyama Y"/>
            <person name="Nozu R"/>
            <person name="Adachi N"/>
            <person name="Nishimura O"/>
            <person name="Nakagawa R"/>
            <person name="Tanegashima C"/>
            <person name="Kiyatake I"/>
            <person name="Matsumoto R"/>
            <person name="Murakumo K"/>
            <person name="Nishida K"/>
            <person name="Terakita A"/>
            <person name="Kuratani S"/>
            <person name="Sato K"/>
            <person name="Hyodo S Kuraku.S."/>
        </authorList>
    </citation>
    <scope>NUCLEOTIDE SEQUENCE [LARGE SCALE GENOMIC DNA]</scope>
</reference>
<organism evidence="2 3">
    <name type="scientific">Chiloscyllium punctatum</name>
    <name type="common">Brownbanded bambooshark</name>
    <name type="synonym">Hemiscyllium punctatum</name>
    <dbReference type="NCBI Taxonomy" id="137246"/>
    <lineage>
        <taxon>Eukaryota</taxon>
        <taxon>Metazoa</taxon>
        <taxon>Chordata</taxon>
        <taxon>Craniata</taxon>
        <taxon>Vertebrata</taxon>
        <taxon>Chondrichthyes</taxon>
        <taxon>Elasmobranchii</taxon>
        <taxon>Galeomorphii</taxon>
        <taxon>Galeoidea</taxon>
        <taxon>Orectolobiformes</taxon>
        <taxon>Hemiscylliidae</taxon>
        <taxon>Chiloscyllium</taxon>
    </lineage>
</organism>
<feature type="region of interest" description="Disordered" evidence="1">
    <location>
        <begin position="16"/>
        <end position="130"/>
    </location>
</feature>
<gene>
    <name evidence="2" type="ORF">chiPu_0022292</name>
</gene>
<keyword evidence="3" id="KW-1185">Reference proteome</keyword>
<evidence type="ECO:0000313" key="2">
    <source>
        <dbReference type="EMBL" id="GCC17510.1"/>
    </source>
</evidence>
<comment type="caution">
    <text evidence="2">The sequence shown here is derived from an EMBL/GenBank/DDBJ whole genome shotgun (WGS) entry which is preliminary data.</text>
</comment>
<name>A0A401RHB3_CHIPU</name>
<sequence>MVGRRHDRCACTVTVHTPRPPTPPCLPRPVAGPSRNCGLNGRAKSQRSTRVRPSKSQRSTKTSSLGQALGASRGDRIRRPTGHLRPRTNQETGGCSSGRPAAPRHGLCLSTLSIDQPSSRVSVSNRRAPR</sequence>
<dbReference type="EMBL" id="BEZZ01006894">
    <property type="protein sequence ID" value="GCC17510.1"/>
    <property type="molecule type" value="Genomic_DNA"/>
</dbReference>
<protein>
    <submittedName>
        <fullName evidence="2">Uncharacterized protein</fullName>
    </submittedName>
</protein>
<feature type="compositionally biased region" description="Polar residues" evidence="1">
    <location>
        <begin position="56"/>
        <end position="66"/>
    </location>
</feature>
<dbReference type="Proteomes" id="UP000287033">
    <property type="component" value="Unassembled WGS sequence"/>
</dbReference>
<evidence type="ECO:0000256" key="1">
    <source>
        <dbReference type="SAM" id="MobiDB-lite"/>
    </source>
</evidence>
<accession>A0A401RHB3</accession>
<dbReference type="AlphaFoldDB" id="A0A401RHB3"/>